<dbReference type="EMBL" id="JAWDGP010007144">
    <property type="protein sequence ID" value="KAK3729388.1"/>
    <property type="molecule type" value="Genomic_DNA"/>
</dbReference>
<accession>A0AAE0Y2A5</accession>
<comment type="caution">
    <text evidence="2">The sequence shown here is derived from an EMBL/GenBank/DDBJ whole genome shotgun (WGS) entry which is preliminary data.</text>
</comment>
<gene>
    <name evidence="2" type="ORF">RRG08_053587</name>
</gene>
<dbReference type="Proteomes" id="UP001283361">
    <property type="component" value="Unassembled WGS sequence"/>
</dbReference>
<feature type="signal peptide" evidence="1">
    <location>
        <begin position="1"/>
        <end position="24"/>
    </location>
</feature>
<evidence type="ECO:0000256" key="1">
    <source>
        <dbReference type="SAM" id="SignalP"/>
    </source>
</evidence>
<organism evidence="2 3">
    <name type="scientific">Elysia crispata</name>
    <name type="common">lettuce slug</name>
    <dbReference type="NCBI Taxonomy" id="231223"/>
    <lineage>
        <taxon>Eukaryota</taxon>
        <taxon>Metazoa</taxon>
        <taxon>Spiralia</taxon>
        <taxon>Lophotrochozoa</taxon>
        <taxon>Mollusca</taxon>
        <taxon>Gastropoda</taxon>
        <taxon>Heterobranchia</taxon>
        <taxon>Euthyneura</taxon>
        <taxon>Panpulmonata</taxon>
        <taxon>Sacoglossa</taxon>
        <taxon>Placobranchoidea</taxon>
        <taxon>Plakobranchidae</taxon>
        <taxon>Elysia</taxon>
    </lineage>
</organism>
<keyword evidence="3" id="KW-1185">Reference proteome</keyword>
<dbReference type="AlphaFoldDB" id="A0AAE0Y2A5"/>
<evidence type="ECO:0000313" key="2">
    <source>
        <dbReference type="EMBL" id="KAK3729388.1"/>
    </source>
</evidence>
<proteinExistence type="predicted"/>
<keyword evidence="1" id="KW-0732">Signal</keyword>
<name>A0AAE0Y2A5_9GAST</name>
<protein>
    <recommendedName>
        <fullName evidence="4">Secreted protein</fullName>
    </recommendedName>
</protein>
<evidence type="ECO:0000313" key="3">
    <source>
        <dbReference type="Proteomes" id="UP001283361"/>
    </source>
</evidence>
<feature type="chain" id="PRO_5042180038" description="Secreted protein" evidence="1">
    <location>
        <begin position="25"/>
        <end position="100"/>
    </location>
</feature>
<reference evidence="2" key="1">
    <citation type="journal article" date="2023" name="G3 (Bethesda)">
        <title>A reference genome for the long-term kleptoplast-retaining sea slug Elysia crispata morphotype clarki.</title>
        <authorList>
            <person name="Eastman K.E."/>
            <person name="Pendleton A.L."/>
            <person name="Shaikh M.A."/>
            <person name="Suttiyut T."/>
            <person name="Ogas R."/>
            <person name="Tomko P."/>
            <person name="Gavelis G."/>
            <person name="Widhalm J.R."/>
            <person name="Wisecaver J.H."/>
        </authorList>
    </citation>
    <scope>NUCLEOTIDE SEQUENCE</scope>
    <source>
        <strain evidence="2">ECLA1</strain>
    </source>
</reference>
<evidence type="ECO:0008006" key="4">
    <source>
        <dbReference type="Google" id="ProtNLM"/>
    </source>
</evidence>
<sequence>MHKLSIDFLSLSLVWLASVPTVDWEPKSSRCCQPVKTLYMYPSWTWAITVRLIQLQVLSTSQDSLHVSILDMGNNRPSDPAPGVVNQSRLSTCVHIGHGQ</sequence>